<feature type="compositionally biased region" description="Polar residues" evidence="1">
    <location>
        <begin position="26"/>
        <end position="35"/>
    </location>
</feature>
<dbReference type="EMBL" id="JAVHNR010000011">
    <property type="protein sequence ID" value="KAK6330633.1"/>
    <property type="molecule type" value="Genomic_DNA"/>
</dbReference>
<protein>
    <submittedName>
        <fullName evidence="2">Uncharacterized protein</fullName>
    </submittedName>
</protein>
<dbReference type="Proteomes" id="UP001313282">
    <property type="component" value="Unassembled WGS sequence"/>
</dbReference>
<reference evidence="2 3" key="1">
    <citation type="submission" date="2019-10" db="EMBL/GenBank/DDBJ databases">
        <authorList>
            <person name="Palmer J.M."/>
        </authorList>
    </citation>
    <scope>NUCLEOTIDE SEQUENCE [LARGE SCALE GENOMIC DNA]</scope>
    <source>
        <strain evidence="2 3">TWF718</strain>
    </source>
</reference>
<keyword evidence="3" id="KW-1185">Reference proteome</keyword>
<sequence>MSQVSKKLNPLATIFIPGASEYFISPTSPTSSNLETAPKENIPPPAPELLPKKTKGRAAKGTPSELSKVLVILAPKESPETSPIKSPQPQKDHLFFGDIQAKMEKATINQPARKFPNIPVPVPDVKIPNMTLTPEYLRNEKLKKEIAEKAAIERGRIPAAILEHIARSARPGSPPPHIPEFTEFLDSVEKLAARALEKGFRQPLNAMYNPNHLDVWDLSSKMGQYYYNDGLIAASDLNDPCQVLTDNEGTVRFELWNRIWLKIRHDYLHESYLPDPRTVALHKDMTHKVISVIKRETGNVKKEAERTKVYTDQQLAQFDRAIKERTHWLEGLGKCLGYIKVFEKLLLEVPDNAMMARDWFDKEFLKGRKEYGEDGDDDDEEAA</sequence>
<feature type="region of interest" description="Disordered" evidence="1">
    <location>
        <begin position="26"/>
        <end position="61"/>
    </location>
</feature>
<gene>
    <name evidence="2" type="ORF">TWF718_002830</name>
</gene>
<evidence type="ECO:0000313" key="2">
    <source>
        <dbReference type="EMBL" id="KAK6330633.1"/>
    </source>
</evidence>
<evidence type="ECO:0000256" key="1">
    <source>
        <dbReference type="SAM" id="MobiDB-lite"/>
    </source>
</evidence>
<name>A0AAN8R829_9PEZI</name>
<comment type="caution">
    <text evidence="2">The sequence shown here is derived from an EMBL/GenBank/DDBJ whole genome shotgun (WGS) entry which is preliminary data.</text>
</comment>
<proteinExistence type="predicted"/>
<dbReference type="AlphaFoldDB" id="A0AAN8R829"/>
<accession>A0AAN8R829</accession>
<organism evidence="2 3">
    <name type="scientific">Orbilia javanica</name>
    <dbReference type="NCBI Taxonomy" id="47235"/>
    <lineage>
        <taxon>Eukaryota</taxon>
        <taxon>Fungi</taxon>
        <taxon>Dikarya</taxon>
        <taxon>Ascomycota</taxon>
        <taxon>Pezizomycotina</taxon>
        <taxon>Orbiliomycetes</taxon>
        <taxon>Orbiliales</taxon>
        <taxon>Orbiliaceae</taxon>
        <taxon>Orbilia</taxon>
    </lineage>
</organism>
<evidence type="ECO:0000313" key="3">
    <source>
        <dbReference type="Proteomes" id="UP001313282"/>
    </source>
</evidence>